<dbReference type="Proteomes" id="UP000275356">
    <property type="component" value="Unassembled WGS sequence"/>
</dbReference>
<evidence type="ECO:0000256" key="5">
    <source>
        <dbReference type="ARBA" id="ARBA00022777"/>
    </source>
</evidence>
<gene>
    <name evidence="10" type="ORF">EDD28_2972</name>
</gene>
<proteinExistence type="inferred from homology"/>
<dbReference type="GO" id="GO:0005886">
    <property type="term" value="C:plasma membrane"/>
    <property type="evidence" value="ECO:0007669"/>
    <property type="project" value="TreeGrafter"/>
</dbReference>
<dbReference type="InterPro" id="IPR017438">
    <property type="entry name" value="ATP-NAD_kinase_N"/>
</dbReference>
<dbReference type="PROSITE" id="PS50146">
    <property type="entry name" value="DAGK"/>
    <property type="match status" value="1"/>
</dbReference>
<evidence type="ECO:0000313" key="10">
    <source>
        <dbReference type="EMBL" id="ROR93554.1"/>
    </source>
</evidence>
<dbReference type="InterPro" id="IPR001206">
    <property type="entry name" value="Diacylglycerol_kinase_cat_dom"/>
</dbReference>
<protein>
    <submittedName>
        <fullName evidence="10">Diacylglycerol kinase</fullName>
    </submittedName>
</protein>
<dbReference type="InterPro" id="IPR045540">
    <property type="entry name" value="YegS/DAGK_C"/>
</dbReference>
<evidence type="ECO:0000256" key="3">
    <source>
        <dbReference type="ARBA" id="ARBA00022679"/>
    </source>
</evidence>
<evidence type="ECO:0000256" key="2">
    <source>
        <dbReference type="ARBA" id="ARBA00005983"/>
    </source>
</evidence>
<dbReference type="InterPro" id="IPR016064">
    <property type="entry name" value="NAD/diacylglycerol_kinase_sf"/>
</dbReference>
<dbReference type="Gene3D" id="3.40.50.10330">
    <property type="entry name" value="Probable inorganic polyphosphate/atp-NAD kinase, domain 1"/>
    <property type="match status" value="1"/>
</dbReference>
<organism evidence="10 11">
    <name type="scientific">Salana multivorans</name>
    <dbReference type="NCBI Taxonomy" id="120377"/>
    <lineage>
        <taxon>Bacteria</taxon>
        <taxon>Bacillati</taxon>
        <taxon>Actinomycetota</taxon>
        <taxon>Actinomycetes</taxon>
        <taxon>Micrococcales</taxon>
        <taxon>Beutenbergiaceae</taxon>
        <taxon>Salana</taxon>
    </lineage>
</organism>
<comment type="caution">
    <text evidence="10">The sequence shown here is derived from an EMBL/GenBank/DDBJ whole genome shotgun (WGS) entry which is preliminary data.</text>
</comment>
<dbReference type="Pfam" id="PF00781">
    <property type="entry name" value="DAGK_cat"/>
    <property type="match status" value="1"/>
</dbReference>
<evidence type="ECO:0000256" key="8">
    <source>
        <dbReference type="ARBA" id="ARBA00023264"/>
    </source>
</evidence>
<feature type="domain" description="DAGKc" evidence="9">
    <location>
        <begin position="1"/>
        <end position="139"/>
    </location>
</feature>
<keyword evidence="8" id="KW-1208">Phospholipid metabolism</keyword>
<evidence type="ECO:0000259" key="9">
    <source>
        <dbReference type="PROSITE" id="PS50146"/>
    </source>
</evidence>
<comment type="cofactor">
    <cofactor evidence="1">
        <name>Mg(2+)</name>
        <dbReference type="ChEBI" id="CHEBI:18420"/>
    </cofactor>
</comment>
<dbReference type="Gene3D" id="2.60.200.40">
    <property type="match status" value="1"/>
</dbReference>
<dbReference type="RefSeq" id="WP_123740499.1">
    <property type="nucleotide sequence ID" value="NZ_RKHQ01000002.1"/>
</dbReference>
<keyword evidence="4" id="KW-0547">Nucleotide-binding</keyword>
<dbReference type="GO" id="GO:0008654">
    <property type="term" value="P:phospholipid biosynthetic process"/>
    <property type="evidence" value="ECO:0007669"/>
    <property type="project" value="UniProtKB-KW"/>
</dbReference>
<keyword evidence="7" id="KW-0444">Lipid biosynthesis</keyword>
<dbReference type="AlphaFoldDB" id="A0A3N2D257"/>
<dbReference type="SUPFAM" id="SSF111331">
    <property type="entry name" value="NAD kinase/diacylglycerol kinase-like"/>
    <property type="match status" value="1"/>
</dbReference>
<keyword evidence="11" id="KW-1185">Reference proteome</keyword>
<evidence type="ECO:0000256" key="7">
    <source>
        <dbReference type="ARBA" id="ARBA00023209"/>
    </source>
</evidence>
<dbReference type="OrthoDB" id="142078at2"/>
<evidence type="ECO:0000256" key="6">
    <source>
        <dbReference type="ARBA" id="ARBA00022840"/>
    </source>
</evidence>
<keyword evidence="7" id="KW-0594">Phospholipid biosynthesis</keyword>
<reference evidence="10 11" key="1">
    <citation type="submission" date="2018-11" db="EMBL/GenBank/DDBJ databases">
        <title>Sequencing the genomes of 1000 actinobacteria strains.</title>
        <authorList>
            <person name="Klenk H.-P."/>
        </authorList>
    </citation>
    <scope>NUCLEOTIDE SEQUENCE [LARGE SCALE GENOMIC DNA]</scope>
    <source>
        <strain evidence="10 11">DSM 13521</strain>
    </source>
</reference>
<comment type="similarity">
    <text evidence="2">Belongs to the diacylglycerol/lipid kinase family.</text>
</comment>
<dbReference type="GO" id="GO:0004143">
    <property type="term" value="F:ATP-dependent diacylglycerol kinase activity"/>
    <property type="evidence" value="ECO:0007669"/>
    <property type="project" value="TreeGrafter"/>
</dbReference>
<accession>A0A3N2D257</accession>
<dbReference type="PANTHER" id="PTHR12358">
    <property type="entry name" value="SPHINGOSINE KINASE"/>
    <property type="match status" value="1"/>
</dbReference>
<name>A0A3N2D257_9MICO</name>
<dbReference type="Pfam" id="PF19279">
    <property type="entry name" value="YegS_C"/>
    <property type="match status" value="1"/>
</dbReference>
<dbReference type="GO" id="GO:0005524">
    <property type="term" value="F:ATP binding"/>
    <property type="evidence" value="ECO:0007669"/>
    <property type="project" value="UniProtKB-KW"/>
</dbReference>
<dbReference type="SMART" id="SM00046">
    <property type="entry name" value="DAGKc"/>
    <property type="match status" value="1"/>
</dbReference>
<keyword evidence="6" id="KW-0067">ATP-binding</keyword>
<sequence length="320" mass="32969">MRLAVLVNPRSGGGRGARVAPGVVGMLREAGHDVVELRGSSVAEAAALLTREVTRPAAGGVPVDAVVSVGGDGGIHVALGVLREHAPGVPLGILAAGSGNDLARSLDLPLRDPVTQTAHLLASLSRPARMLDLGRVRPLGPDGAVDETREPLWFLNVASAGVDAAVNARANAMRRPRGKSRYLLGLAAELVRFRGYAVRVVADGADLGDCGTIVAVGNSRSIGGGMLIAPAANLSDGLLDVVVARTVGRALLASVFPRVYSGSHVTHPIVRVVRARTVDVLPDPDVLGRAPAPRLHADGEELCELPARVDLLPRAIPVLA</sequence>
<keyword evidence="7" id="KW-0443">Lipid metabolism</keyword>
<dbReference type="PANTHER" id="PTHR12358:SF106">
    <property type="entry name" value="LIPID KINASE YEGS"/>
    <property type="match status" value="1"/>
</dbReference>
<evidence type="ECO:0000256" key="4">
    <source>
        <dbReference type="ARBA" id="ARBA00022741"/>
    </source>
</evidence>
<dbReference type="EMBL" id="RKHQ01000002">
    <property type="protein sequence ID" value="ROR93554.1"/>
    <property type="molecule type" value="Genomic_DNA"/>
</dbReference>
<keyword evidence="5 10" id="KW-0418">Kinase</keyword>
<dbReference type="InterPro" id="IPR050187">
    <property type="entry name" value="Lipid_Phosphate_FormReg"/>
</dbReference>
<evidence type="ECO:0000256" key="1">
    <source>
        <dbReference type="ARBA" id="ARBA00001946"/>
    </source>
</evidence>
<keyword evidence="3" id="KW-0808">Transferase</keyword>
<evidence type="ECO:0000313" key="11">
    <source>
        <dbReference type="Proteomes" id="UP000275356"/>
    </source>
</evidence>